<dbReference type="PANTHER" id="PTHR40547:SF1">
    <property type="entry name" value="SLL0298 PROTEIN"/>
    <property type="match status" value="1"/>
</dbReference>
<evidence type="ECO:0000259" key="2">
    <source>
        <dbReference type="Pfam" id="PF09835"/>
    </source>
</evidence>
<dbReference type="Pfam" id="PF09835">
    <property type="entry name" value="DUF2062"/>
    <property type="match status" value="1"/>
</dbReference>
<evidence type="ECO:0000256" key="1">
    <source>
        <dbReference type="SAM" id="Phobius"/>
    </source>
</evidence>
<feature type="transmembrane region" description="Helical" evidence="1">
    <location>
        <begin position="161"/>
        <end position="187"/>
    </location>
</feature>
<feature type="transmembrane region" description="Helical" evidence="1">
    <location>
        <begin position="45"/>
        <end position="75"/>
    </location>
</feature>
<accession>A0A840WY39</accession>
<evidence type="ECO:0000313" key="3">
    <source>
        <dbReference type="EMBL" id="MBB5515294.1"/>
    </source>
</evidence>
<evidence type="ECO:0000313" key="4">
    <source>
        <dbReference type="Proteomes" id="UP000553766"/>
    </source>
</evidence>
<dbReference type="EMBL" id="JACIJS010000003">
    <property type="protein sequence ID" value="MBB5515294.1"/>
    <property type="molecule type" value="Genomic_DNA"/>
</dbReference>
<sequence>MFKRRNPLSRAERLRAYVMPRTGWMRALGYMGHRLRRLPDRPSKVALGLAVGVFVCFTPLFGFHIAAAAALAWLIGGNVLAAMIGTFFGNPATFPLIATISLWFGRKVLGIGHSSETMNDFELVAFAFAKAFLGVWQTMKSLVTDVPAAWGMLGTFFQELFLPYMVGGLIPGLIAGAITFFVSRPLVAAYQKRRRDKLRARVAKREARARLAAEKAALKAGNAKHSPPKG</sequence>
<keyword evidence="1" id="KW-0472">Membrane</keyword>
<dbReference type="InterPro" id="IPR018639">
    <property type="entry name" value="DUF2062"/>
</dbReference>
<dbReference type="Proteomes" id="UP000553766">
    <property type="component" value="Unassembled WGS sequence"/>
</dbReference>
<organism evidence="3 4">
    <name type="scientific">Rubricella aquisinus</name>
    <dbReference type="NCBI Taxonomy" id="2028108"/>
    <lineage>
        <taxon>Bacteria</taxon>
        <taxon>Pseudomonadati</taxon>
        <taxon>Pseudomonadota</taxon>
        <taxon>Alphaproteobacteria</taxon>
        <taxon>Rhodobacterales</taxon>
        <taxon>Paracoccaceae</taxon>
        <taxon>Rubricella</taxon>
    </lineage>
</organism>
<keyword evidence="4" id="KW-1185">Reference proteome</keyword>
<protein>
    <recommendedName>
        <fullName evidence="2">DUF2062 domain-containing protein</fullName>
    </recommendedName>
</protein>
<feature type="transmembrane region" description="Helical" evidence="1">
    <location>
        <begin position="117"/>
        <end position="136"/>
    </location>
</feature>
<dbReference type="PANTHER" id="PTHR40547">
    <property type="entry name" value="SLL0298 PROTEIN"/>
    <property type="match status" value="1"/>
</dbReference>
<name>A0A840WY39_9RHOB</name>
<feature type="domain" description="DUF2062" evidence="2">
    <location>
        <begin position="26"/>
        <end position="195"/>
    </location>
</feature>
<keyword evidence="1" id="KW-1133">Transmembrane helix</keyword>
<feature type="transmembrane region" description="Helical" evidence="1">
    <location>
        <begin position="81"/>
        <end position="105"/>
    </location>
</feature>
<reference evidence="3 4" key="1">
    <citation type="submission" date="2020-08" db="EMBL/GenBank/DDBJ databases">
        <title>Genomic Encyclopedia of Type Strains, Phase IV (KMG-IV): sequencing the most valuable type-strain genomes for metagenomic binning, comparative biology and taxonomic classification.</title>
        <authorList>
            <person name="Goeker M."/>
        </authorList>
    </citation>
    <scope>NUCLEOTIDE SEQUENCE [LARGE SCALE GENOMIC DNA]</scope>
    <source>
        <strain evidence="3 4">DSM 103377</strain>
    </source>
</reference>
<proteinExistence type="predicted"/>
<keyword evidence="1" id="KW-0812">Transmembrane</keyword>
<comment type="caution">
    <text evidence="3">The sequence shown here is derived from an EMBL/GenBank/DDBJ whole genome shotgun (WGS) entry which is preliminary data.</text>
</comment>
<dbReference type="AlphaFoldDB" id="A0A840WY39"/>
<gene>
    <name evidence="3" type="ORF">FHS89_001304</name>
</gene>
<dbReference type="RefSeq" id="WP_343051351.1">
    <property type="nucleotide sequence ID" value="NZ_JACIJS010000003.1"/>
</dbReference>